<dbReference type="GO" id="GO:0004519">
    <property type="term" value="F:endonuclease activity"/>
    <property type="evidence" value="ECO:0007669"/>
    <property type="project" value="UniProtKB-KW"/>
</dbReference>
<dbReference type="Proteomes" id="UP001437419">
    <property type="component" value="Unassembled WGS sequence"/>
</dbReference>
<feature type="region of interest" description="Disordered" evidence="5">
    <location>
        <begin position="251"/>
        <end position="279"/>
    </location>
</feature>
<evidence type="ECO:0000256" key="2">
    <source>
        <dbReference type="ARBA" id="ARBA00022747"/>
    </source>
</evidence>
<comment type="caution">
    <text evidence="7">The sequence shown here is derived from an EMBL/GenBank/DDBJ whole genome shotgun (WGS) entry which is preliminary data.</text>
</comment>
<dbReference type="SUPFAM" id="SSF116734">
    <property type="entry name" value="DNA methylase specificity domain"/>
    <property type="match status" value="2"/>
</dbReference>
<keyword evidence="7" id="KW-0255">Endonuclease</keyword>
<feature type="compositionally biased region" description="Basic and acidic residues" evidence="5">
    <location>
        <begin position="263"/>
        <end position="272"/>
    </location>
</feature>
<name>A0ABV2BD16_9BURK</name>
<dbReference type="InterPro" id="IPR051212">
    <property type="entry name" value="Type-I_RE_S_subunit"/>
</dbReference>
<evidence type="ECO:0000256" key="5">
    <source>
        <dbReference type="SAM" id="MobiDB-lite"/>
    </source>
</evidence>
<organism evidence="7 8">
    <name type="scientific">Alcaligenes phenolicus</name>
    <dbReference type="NCBI Taxonomy" id="232846"/>
    <lineage>
        <taxon>Bacteria</taxon>
        <taxon>Pseudomonadati</taxon>
        <taxon>Pseudomonadota</taxon>
        <taxon>Betaproteobacteria</taxon>
        <taxon>Burkholderiales</taxon>
        <taxon>Alcaligenaceae</taxon>
        <taxon>Alcaligenes</taxon>
    </lineage>
</organism>
<keyword evidence="3" id="KW-0238">DNA-binding</keyword>
<feature type="domain" description="Type I restriction modification DNA specificity" evidence="6">
    <location>
        <begin position="77"/>
        <end position="189"/>
    </location>
</feature>
<dbReference type="EMBL" id="JBEUDR010000001">
    <property type="protein sequence ID" value="MES5322807.1"/>
    <property type="molecule type" value="Genomic_DNA"/>
</dbReference>
<dbReference type="Pfam" id="PF01420">
    <property type="entry name" value="Methylase_S"/>
    <property type="match status" value="2"/>
</dbReference>
<evidence type="ECO:0000256" key="4">
    <source>
        <dbReference type="SAM" id="Coils"/>
    </source>
</evidence>
<evidence type="ECO:0000313" key="7">
    <source>
        <dbReference type="EMBL" id="MES5322807.1"/>
    </source>
</evidence>
<dbReference type="RefSeq" id="WP_353639252.1">
    <property type="nucleotide sequence ID" value="NZ_JBEUDR010000001.1"/>
</dbReference>
<dbReference type="InterPro" id="IPR044946">
    <property type="entry name" value="Restrct_endonuc_typeI_TRD_sf"/>
</dbReference>
<evidence type="ECO:0000259" key="6">
    <source>
        <dbReference type="Pfam" id="PF01420"/>
    </source>
</evidence>
<dbReference type="PANTHER" id="PTHR43140:SF1">
    <property type="entry name" value="TYPE I RESTRICTION ENZYME ECOKI SPECIFICITY SUBUNIT"/>
    <property type="match status" value="1"/>
</dbReference>
<dbReference type="CDD" id="cd17526">
    <property type="entry name" value="RMtype1_S_Cje2232P-TRD2-CR2_like"/>
    <property type="match status" value="1"/>
</dbReference>
<protein>
    <submittedName>
        <fullName evidence="7">Restriction endonuclease subunit S</fullName>
        <ecNumber evidence="7">3.1.21.-</ecNumber>
    </submittedName>
</protein>
<dbReference type="PANTHER" id="PTHR43140">
    <property type="entry name" value="TYPE-1 RESTRICTION ENZYME ECOKI SPECIFICITY PROTEIN"/>
    <property type="match status" value="1"/>
</dbReference>
<evidence type="ECO:0000256" key="1">
    <source>
        <dbReference type="ARBA" id="ARBA00010923"/>
    </source>
</evidence>
<gene>
    <name evidence="7" type="ORF">ABU900_00215</name>
</gene>
<keyword evidence="2" id="KW-0680">Restriction system</keyword>
<comment type="similarity">
    <text evidence="1">Belongs to the type-I restriction system S methylase family.</text>
</comment>
<evidence type="ECO:0000256" key="3">
    <source>
        <dbReference type="ARBA" id="ARBA00023125"/>
    </source>
</evidence>
<keyword evidence="4" id="KW-0175">Coiled coil</keyword>
<feature type="coiled-coil region" evidence="4">
    <location>
        <begin position="179"/>
        <end position="216"/>
    </location>
</feature>
<dbReference type="EC" id="3.1.21.-" evidence="7"/>
<keyword evidence="7" id="KW-0540">Nuclease</keyword>
<dbReference type="CDD" id="cd17282">
    <property type="entry name" value="RMtype1_S_Eco16444ORF1681_TRD1-CR1_like"/>
    <property type="match status" value="1"/>
</dbReference>
<evidence type="ECO:0000313" key="8">
    <source>
        <dbReference type="Proteomes" id="UP001437419"/>
    </source>
</evidence>
<keyword evidence="7" id="KW-0378">Hydrolase</keyword>
<sequence length="596" mass="65893">MSEFSNEAMQSYPFADITLPLSWSLVALEEISADVSPGFASGKHNSDGTGVPHLRPMNVDRDGQIDLKVIKSVAMSNGIELRQGDVLFNNTNSAELVGKTAVVSAREGGFAFSNHMTRIRPEGGVNSVFVARQLHFLWIAGYMKHRCTNHVNQASISSKTLAKTIPFHLPPAAEQTRIVAKLEELLTDLDAGVAELKAAQKKLAQYRQSLLKAAVEGALTAEWRAKNTPAETGAQLLERILQERRVRWEAKQLAKSTEQGKTPPKDWRKKYPEPVQPDTTDLPELPAGWVWATLSQVGWLDRGRSKHRPRNAPHLYGGLYPFVQTGDIRHADTFLSDVEATYSEAGLAQSRLWPVGTMCITIAANIGKTAILSMEACFPDSVVGFLSGSDDVSIRYVEYFMRSVQQKLEDEAPATAQKNINLEILEKVVIPIPPTPEQHQIVKLLDDSMGTARESDQAIDLSLKQSTAQRQNILRAAFAGELVLQDPNDEPASVLLERIQAERAERAKQPKTRKTKPKEIATMVSHLIDVLAEAGDWVPAQEAFRRCGVADGALTDRIEELYAELRKLDKEGRLAVEAVTDEQGRKLYDKLKLLAG</sequence>
<feature type="domain" description="Type I restriction modification DNA specificity" evidence="6">
    <location>
        <begin position="288"/>
        <end position="447"/>
    </location>
</feature>
<proteinExistence type="inferred from homology"/>
<keyword evidence="8" id="KW-1185">Reference proteome</keyword>
<dbReference type="Gene3D" id="3.90.220.20">
    <property type="entry name" value="DNA methylase specificity domains"/>
    <property type="match status" value="2"/>
</dbReference>
<accession>A0ABV2BD16</accession>
<dbReference type="GO" id="GO:0016787">
    <property type="term" value="F:hydrolase activity"/>
    <property type="evidence" value="ECO:0007669"/>
    <property type="project" value="UniProtKB-KW"/>
</dbReference>
<dbReference type="InterPro" id="IPR000055">
    <property type="entry name" value="Restrct_endonuc_typeI_TRD"/>
</dbReference>
<reference evidence="7 8" key="1">
    <citation type="submission" date="2024-06" db="EMBL/GenBank/DDBJ databases">
        <title>Alcaligenes phenolicus JC896.</title>
        <authorList>
            <person name="Venkata Ramana C."/>
            <person name="Sasikala C."/>
            <person name="Mahima D."/>
        </authorList>
    </citation>
    <scope>NUCLEOTIDE SEQUENCE [LARGE SCALE GENOMIC DNA]</scope>
    <source>
        <strain evidence="7 8">JC896</strain>
    </source>
</reference>